<gene>
    <name evidence="1" type="ORF">I0C86_31550</name>
</gene>
<comment type="caution">
    <text evidence="1">The sequence shown here is derived from an EMBL/GenBank/DDBJ whole genome shotgun (WGS) entry which is preliminary data.</text>
</comment>
<dbReference type="RefSeq" id="WP_196204967.1">
    <property type="nucleotide sequence ID" value="NZ_JADPUN010000272.1"/>
</dbReference>
<evidence type="ECO:0008006" key="3">
    <source>
        <dbReference type="Google" id="ProtNLM"/>
    </source>
</evidence>
<organism evidence="1 2">
    <name type="scientific">Plantactinospora alkalitolerans</name>
    <dbReference type="NCBI Taxonomy" id="2789879"/>
    <lineage>
        <taxon>Bacteria</taxon>
        <taxon>Bacillati</taxon>
        <taxon>Actinomycetota</taxon>
        <taxon>Actinomycetes</taxon>
        <taxon>Micromonosporales</taxon>
        <taxon>Micromonosporaceae</taxon>
        <taxon>Plantactinospora</taxon>
    </lineage>
</organism>
<sequence length="252" mass="27210">MSTPQIPLTDWPGPMTTGVPVGAVLGSTGSLELKTDGQVLTNLHISGRVNVYAKNVVIRKSRIVAPDASCPIRTFGQARGLLVEDVEIDGRGIAGPAVSPGDYTLRRVDIHDVVDGPRLGNRTSILDCWIHDLVRSGGGHNDLLQTAGGSGILVRHNRLDAYRASGDPMSACLTITSTGGRLVSDLLFEDNYCDGGDYTVSVRADAVGSNIVFRNNTFGRNHRYGVIARPRQLGLSWENTNLWHDSRRQVVI</sequence>
<protein>
    <recommendedName>
        <fullName evidence="3">Right handed beta helix domain-containing protein</fullName>
    </recommendedName>
</protein>
<dbReference type="Gene3D" id="2.160.20.10">
    <property type="entry name" value="Single-stranded right-handed beta-helix, Pectin lyase-like"/>
    <property type="match status" value="1"/>
</dbReference>
<keyword evidence="2" id="KW-1185">Reference proteome</keyword>
<name>A0ABS0H4S2_9ACTN</name>
<evidence type="ECO:0000313" key="1">
    <source>
        <dbReference type="EMBL" id="MBF9133461.1"/>
    </source>
</evidence>
<proteinExistence type="predicted"/>
<dbReference type="SUPFAM" id="SSF51126">
    <property type="entry name" value="Pectin lyase-like"/>
    <property type="match status" value="1"/>
</dbReference>
<dbReference type="Proteomes" id="UP000638560">
    <property type="component" value="Unassembled WGS sequence"/>
</dbReference>
<dbReference type="EMBL" id="JADPUN010000272">
    <property type="protein sequence ID" value="MBF9133461.1"/>
    <property type="molecule type" value="Genomic_DNA"/>
</dbReference>
<dbReference type="InterPro" id="IPR012334">
    <property type="entry name" value="Pectin_lyas_fold"/>
</dbReference>
<evidence type="ECO:0000313" key="2">
    <source>
        <dbReference type="Proteomes" id="UP000638560"/>
    </source>
</evidence>
<dbReference type="InterPro" id="IPR011050">
    <property type="entry name" value="Pectin_lyase_fold/virulence"/>
</dbReference>
<accession>A0ABS0H4S2</accession>
<reference evidence="1 2" key="1">
    <citation type="submission" date="2020-11" db="EMBL/GenBank/DDBJ databases">
        <title>A novel isolate from a Black sea contaminated sediment with potential to produce alkanes: Plantactinospora alkalitolerans sp. nov.</title>
        <authorList>
            <person name="Carro L."/>
            <person name="Veyisoglu A."/>
            <person name="Guven K."/>
            <person name="Schumann P."/>
            <person name="Klenk H.-P."/>
            <person name="Sahin N."/>
        </authorList>
    </citation>
    <scope>NUCLEOTIDE SEQUENCE [LARGE SCALE GENOMIC DNA]</scope>
    <source>
        <strain evidence="1 2">S1510</strain>
    </source>
</reference>